<dbReference type="Proteomes" id="UP001582793">
    <property type="component" value="Unassembled WGS sequence"/>
</dbReference>
<evidence type="ECO:0000313" key="4">
    <source>
        <dbReference type="Proteomes" id="UP001582793"/>
    </source>
</evidence>
<sequence length="279" mass="29970">RPLNTSVRKENVSVTMGLDFALTSHDRVFELLDALESLGPGPHRLRDVAAQARLGPSTAHRILQAGIRAGTVTKAQRGRYALIRWRDQGAATQEPTVPVSLPLAVSRRIRLGLAALQESTGQSVLLYVPLVLDPPMRYCLAYFAPEHDELLSDAERLLATDMVFCAPLTVDAPGRLILAHMAAGGPAGNGRRGGADTGGRGRAGGGHTYGPSPVAGWNTLAVPLRRYGQIAGAICVTARAGWLDQHRDQTLDRLSRLTAELGDETPAYGDPNRPVLERR</sequence>
<reference evidence="3 4" key="1">
    <citation type="submission" date="2024-04" db="EMBL/GenBank/DDBJ databases">
        <title>Polymorphospora sp. isolated from Baiyangdian Lake in Xiong'an New Area.</title>
        <authorList>
            <person name="Zhang X."/>
            <person name="Liu J."/>
        </authorList>
    </citation>
    <scope>NUCLEOTIDE SEQUENCE [LARGE SCALE GENOMIC DNA]</scope>
    <source>
        <strain evidence="3 4">2-325</strain>
    </source>
</reference>
<evidence type="ECO:0000256" key="1">
    <source>
        <dbReference type="SAM" id="MobiDB-lite"/>
    </source>
</evidence>
<proteinExistence type="predicted"/>
<evidence type="ECO:0000259" key="2">
    <source>
        <dbReference type="Pfam" id="PF09339"/>
    </source>
</evidence>
<dbReference type="Pfam" id="PF09339">
    <property type="entry name" value="HTH_IclR"/>
    <property type="match status" value="1"/>
</dbReference>
<dbReference type="InterPro" id="IPR036388">
    <property type="entry name" value="WH-like_DNA-bd_sf"/>
</dbReference>
<feature type="compositionally biased region" description="Gly residues" evidence="1">
    <location>
        <begin position="186"/>
        <end position="208"/>
    </location>
</feature>
<feature type="domain" description="HTH iclR-type" evidence="2">
    <location>
        <begin position="26"/>
        <end position="65"/>
    </location>
</feature>
<dbReference type="InterPro" id="IPR005471">
    <property type="entry name" value="Tscrpt_reg_IclR_N"/>
</dbReference>
<gene>
    <name evidence="3" type="ORF">AAFH96_32270</name>
</gene>
<comment type="caution">
    <text evidence="3">The sequence shown here is derived from an EMBL/GenBank/DDBJ whole genome shotgun (WGS) entry which is preliminary data.</text>
</comment>
<name>A0ABV5D0F1_9ACTN</name>
<dbReference type="EMBL" id="JBCGDC010000164">
    <property type="protein sequence ID" value="MFB6397733.1"/>
    <property type="molecule type" value="Genomic_DNA"/>
</dbReference>
<evidence type="ECO:0000313" key="3">
    <source>
        <dbReference type="EMBL" id="MFB6397733.1"/>
    </source>
</evidence>
<feature type="region of interest" description="Disordered" evidence="1">
    <location>
        <begin position="186"/>
        <end position="210"/>
    </location>
</feature>
<keyword evidence="4" id="KW-1185">Reference proteome</keyword>
<organism evidence="3 4">
    <name type="scientific">Polymorphospora lycopeni</name>
    <dbReference type="NCBI Taxonomy" id="3140240"/>
    <lineage>
        <taxon>Bacteria</taxon>
        <taxon>Bacillati</taxon>
        <taxon>Actinomycetota</taxon>
        <taxon>Actinomycetes</taxon>
        <taxon>Micromonosporales</taxon>
        <taxon>Micromonosporaceae</taxon>
        <taxon>Polymorphospora</taxon>
    </lineage>
</organism>
<accession>A0ABV5D0F1</accession>
<dbReference type="Gene3D" id="1.10.10.10">
    <property type="entry name" value="Winged helix-like DNA-binding domain superfamily/Winged helix DNA-binding domain"/>
    <property type="match status" value="1"/>
</dbReference>
<dbReference type="InterPro" id="IPR036390">
    <property type="entry name" value="WH_DNA-bd_sf"/>
</dbReference>
<feature type="non-terminal residue" evidence="3">
    <location>
        <position position="1"/>
    </location>
</feature>
<dbReference type="SUPFAM" id="SSF46785">
    <property type="entry name" value="Winged helix' DNA-binding domain"/>
    <property type="match status" value="1"/>
</dbReference>
<protein>
    <submittedName>
        <fullName evidence="3">Helix-turn-helix domain-containing protein</fullName>
    </submittedName>
</protein>
<dbReference type="RefSeq" id="WP_375736710.1">
    <property type="nucleotide sequence ID" value="NZ_JBCGDC010000164.1"/>
</dbReference>